<dbReference type="OrthoDB" id="10514565at2759"/>
<dbReference type="InterPro" id="IPR038357">
    <property type="entry name" value="KEN_sf"/>
</dbReference>
<dbReference type="AlphaFoldDB" id="A0A6J5WQ43"/>
<evidence type="ECO:0008006" key="3">
    <source>
        <dbReference type="Google" id="ProtNLM"/>
    </source>
</evidence>
<dbReference type="EMBL" id="CAEKKB010000003">
    <property type="protein sequence ID" value="CAB4303856.1"/>
    <property type="molecule type" value="Genomic_DNA"/>
</dbReference>
<evidence type="ECO:0000313" key="2">
    <source>
        <dbReference type="Proteomes" id="UP000507245"/>
    </source>
</evidence>
<organism evidence="1 2">
    <name type="scientific">Prunus armeniaca</name>
    <name type="common">Apricot</name>
    <name type="synonym">Armeniaca vulgaris</name>
    <dbReference type="NCBI Taxonomy" id="36596"/>
    <lineage>
        <taxon>Eukaryota</taxon>
        <taxon>Viridiplantae</taxon>
        <taxon>Streptophyta</taxon>
        <taxon>Embryophyta</taxon>
        <taxon>Tracheophyta</taxon>
        <taxon>Spermatophyta</taxon>
        <taxon>Magnoliopsida</taxon>
        <taxon>eudicotyledons</taxon>
        <taxon>Gunneridae</taxon>
        <taxon>Pentapetalae</taxon>
        <taxon>rosids</taxon>
        <taxon>fabids</taxon>
        <taxon>Rosales</taxon>
        <taxon>Rosaceae</taxon>
        <taxon>Amygdaloideae</taxon>
        <taxon>Amygdaleae</taxon>
        <taxon>Prunus</taxon>
    </lineage>
</organism>
<name>A0A6J5WQ43_PRUAR</name>
<gene>
    <name evidence="1" type="ORF">ORAREDHAP_LOCUS20706</name>
</gene>
<keyword evidence="2" id="KW-1185">Reference proteome</keyword>
<sequence>MEDQRTKFEFVETLHRENKKQNQVIGSAGYLYFDPYKPPINAVFVKVAGQNAKTVFERNCAVTDGVVLRPWTYLFSQQKDFPNLPQDTELRKGIWCLCYDHFEHDLKEWTTLVNNDYYDELKLPIKIRDGCLNDFWLNSIRDLISCVRRIHSKGLYHGGLRDRTNHVFVDKCLKIININGSLDEFESYEKREKEKKKDITGLLWMLDNWFESIVRGGKRNWPECDAFFTHAKYVDTLGLGYKDFVDKVEGHPFLLSPDDRMHLFDVYERKRIDATTCQDVKHALTSSDFDKFKNWNSASTLASMDSHMLGVYHYNPNRKSTSHNPNHHKFTTYGGGVKDLLRYLRNLNHHYHEQKLVVSMEDVDRRVRTQFGGFLEQLYKHL</sequence>
<dbReference type="Gene3D" id="1.20.1440.180">
    <property type="entry name" value="KEN domain"/>
    <property type="match status" value="1"/>
</dbReference>
<evidence type="ECO:0000313" key="1">
    <source>
        <dbReference type="EMBL" id="CAB4303856.1"/>
    </source>
</evidence>
<reference evidence="2" key="1">
    <citation type="journal article" date="2020" name="Genome Biol.">
        <title>Gamete binning: chromosome-level and haplotype-resolved genome assembly enabled by high-throughput single-cell sequencing of gamete genomes.</title>
        <authorList>
            <person name="Campoy J.A."/>
            <person name="Sun H."/>
            <person name="Goel M."/>
            <person name="Jiao W.-B."/>
            <person name="Folz-Donahue K."/>
            <person name="Wang N."/>
            <person name="Rubio M."/>
            <person name="Liu C."/>
            <person name="Kukat C."/>
            <person name="Ruiz D."/>
            <person name="Huettel B."/>
            <person name="Schneeberger K."/>
        </authorList>
    </citation>
    <scope>NUCLEOTIDE SEQUENCE [LARGE SCALE GENOMIC DNA]</scope>
    <source>
        <strain evidence="2">cv. Rojo Pasion</strain>
    </source>
</reference>
<proteinExistence type="predicted"/>
<protein>
    <recommendedName>
        <fullName evidence="3">KEN domain-containing protein</fullName>
    </recommendedName>
</protein>
<accession>A0A6J5WQ43</accession>
<dbReference type="Proteomes" id="UP000507245">
    <property type="component" value="Unassembled WGS sequence"/>
</dbReference>